<dbReference type="RefSeq" id="WP_092281682.1">
    <property type="nucleotide sequence ID" value="NZ_LT629762.1"/>
</dbReference>
<evidence type="ECO:0000259" key="1">
    <source>
        <dbReference type="Pfam" id="PF12728"/>
    </source>
</evidence>
<evidence type="ECO:0000313" key="2">
    <source>
        <dbReference type="EMBL" id="SDT41673.1"/>
    </source>
</evidence>
<reference evidence="3" key="1">
    <citation type="submission" date="2016-10" db="EMBL/GenBank/DDBJ databases">
        <authorList>
            <person name="Varghese N."/>
            <person name="Submissions S."/>
        </authorList>
    </citation>
    <scope>NUCLEOTIDE SEQUENCE [LARGE SCALE GENOMIC DNA]</scope>
    <source>
        <strain evidence="3">LMG 26867</strain>
    </source>
</reference>
<dbReference type="InterPro" id="IPR009061">
    <property type="entry name" value="DNA-bd_dom_put_sf"/>
</dbReference>
<organism evidence="2 3">
    <name type="scientific">Pseudomonas prosekii</name>
    <dbReference type="NCBI Taxonomy" id="1148509"/>
    <lineage>
        <taxon>Bacteria</taxon>
        <taxon>Pseudomonadati</taxon>
        <taxon>Pseudomonadota</taxon>
        <taxon>Gammaproteobacteria</taxon>
        <taxon>Pseudomonadales</taxon>
        <taxon>Pseudomonadaceae</taxon>
        <taxon>Pseudomonas</taxon>
    </lineage>
</organism>
<proteinExistence type="predicted"/>
<feature type="domain" description="Helix-turn-helix" evidence="1">
    <location>
        <begin position="14"/>
        <end position="60"/>
    </location>
</feature>
<dbReference type="SUPFAM" id="SSF46955">
    <property type="entry name" value="Putative DNA-binding domain"/>
    <property type="match status" value="1"/>
</dbReference>
<dbReference type="AlphaFoldDB" id="A0A1H2A713"/>
<dbReference type="STRING" id="1148509.SAMN05216222_4294"/>
<dbReference type="InterPro" id="IPR041657">
    <property type="entry name" value="HTH_17"/>
</dbReference>
<dbReference type="InterPro" id="IPR010093">
    <property type="entry name" value="SinI_DNA-bd"/>
</dbReference>
<name>A0A1H2A713_9PSED</name>
<sequence length="66" mass="7559">MNQTNLLAPISVGIEEAARLIGVARSMLYEMIKKGEIQTFKLGRRRLVRVKTLEAFVKRQAQENSR</sequence>
<gene>
    <name evidence="2" type="ORF">SAMN05216222_4294</name>
</gene>
<dbReference type="GO" id="GO:0003677">
    <property type="term" value="F:DNA binding"/>
    <property type="evidence" value="ECO:0007669"/>
    <property type="project" value="InterPro"/>
</dbReference>
<dbReference type="EMBL" id="LT629762">
    <property type="protein sequence ID" value="SDT41673.1"/>
    <property type="molecule type" value="Genomic_DNA"/>
</dbReference>
<protein>
    <submittedName>
        <fullName evidence="2">DNA binding domain-containing protein, excisionase family</fullName>
    </submittedName>
</protein>
<evidence type="ECO:0000313" key="3">
    <source>
        <dbReference type="Proteomes" id="UP000198481"/>
    </source>
</evidence>
<dbReference type="Pfam" id="PF12728">
    <property type="entry name" value="HTH_17"/>
    <property type="match status" value="1"/>
</dbReference>
<dbReference type="NCBIfam" id="TIGR01764">
    <property type="entry name" value="excise"/>
    <property type="match status" value="1"/>
</dbReference>
<accession>A0A1H2A713</accession>
<dbReference type="Proteomes" id="UP000198481">
    <property type="component" value="Chromosome I"/>
</dbReference>